<protein>
    <submittedName>
        <fullName evidence="3">DUF317 domain-containing protein</fullName>
    </submittedName>
</protein>
<organism evidence="3 4">
    <name type="scientific">Streptomyces hokutonensis</name>
    <dbReference type="NCBI Taxonomy" id="1306990"/>
    <lineage>
        <taxon>Bacteria</taxon>
        <taxon>Bacillati</taxon>
        <taxon>Actinomycetota</taxon>
        <taxon>Actinomycetes</taxon>
        <taxon>Kitasatosporales</taxon>
        <taxon>Streptomycetaceae</taxon>
        <taxon>Streptomyces</taxon>
    </lineage>
</organism>
<dbReference type="EMBL" id="JBIAHM010000008">
    <property type="protein sequence ID" value="MFE9601540.1"/>
    <property type="molecule type" value="Genomic_DNA"/>
</dbReference>
<dbReference type="Pfam" id="PF03771">
    <property type="entry name" value="SPDY"/>
    <property type="match status" value="2"/>
</dbReference>
<feature type="domain" description="DUF317" evidence="2">
    <location>
        <begin position="159"/>
        <end position="217"/>
    </location>
</feature>
<proteinExistence type="predicted"/>
<evidence type="ECO:0000313" key="3">
    <source>
        <dbReference type="EMBL" id="MFE9601540.1"/>
    </source>
</evidence>
<accession>A0ABW6M5X2</accession>
<evidence type="ECO:0000259" key="2">
    <source>
        <dbReference type="Pfam" id="PF03771"/>
    </source>
</evidence>
<dbReference type="InterPro" id="IPR005523">
    <property type="entry name" value="DUF317_SPDY"/>
</dbReference>
<name>A0ABW6M5X2_9ACTN</name>
<evidence type="ECO:0000313" key="4">
    <source>
        <dbReference type="Proteomes" id="UP001601303"/>
    </source>
</evidence>
<feature type="domain" description="DUF317" evidence="2">
    <location>
        <begin position="64"/>
        <end position="112"/>
    </location>
</feature>
<feature type="compositionally biased region" description="Low complexity" evidence="1">
    <location>
        <begin position="254"/>
        <end position="268"/>
    </location>
</feature>
<keyword evidence="4" id="KW-1185">Reference proteome</keyword>
<dbReference type="RefSeq" id="WP_388108835.1">
    <property type="nucleotide sequence ID" value="NZ_JBIAHM010000008.1"/>
</dbReference>
<feature type="region of interest" description="Disordered" evidence="1">
    <location>
        <begin position="242"/>
        <end position="289"/>
    </location>
</feature>
<dbReference type="Proteomes" id="UP001601303">
    <property type="component" value="Unassembled WGS sequence"/>
</dbReference>
<reference evidence="3 4" key="1">
    <citation type="submission" date="2024-10" db="EMBL/GenBank/DDBJ databases">
        <title>The Natural Products Discovery Center: Release of the First 8490 Sequenced Strains for Exploring Actinobacteria Biosynthetic Diversity.</title>
        <authorList>
            <person name="Kalkreuter E."/>
            <person name="Kautsar S.A."/>
            <person name="Yang D."/>
            <person name="Bader C.D."/>
            <person name="Teijaro C.N."/>
            <person name="Fluegel L."/>
            <person name="Davis C.M."/>
            <person name="Simpson J.R."/>
            <person name="Lauterbach L."/>
            <person name="Steele A.D."/>
            <person name="Gui C."/>
            <person name="Meng S."/>
            <person name="Li G."/>
            <person name="Viehrig K."/>
            <person name="Ye F."/>
            <person name="Su P."/>
            <person name="Kiefer A.F."/>
            <person name="Nichols A."/>
            <person name="Cepeda A.J."/>
            <person name="Yan W."/>
            <person name="Fan B."/>
            <person name="Jiang Y."/>
            <person name="Adhikari A."/>
            <person name="Zheng C.-J."/>
            <person name="Schuster L."/>
            <person name="Cowan T.M."/>
            <person name="Smanski M.J."/>
            <person name="Chevrette M.G."/>
            <person name="De Carvalho L.P.S."/>
            <person name="Shen B."/>
        </authorList>
    </citation>
    <scope>NUCLEOTIDE SEQUENCE [LARGE SCALE GENOMIC DNA]</scope>
    <source>
        <strain evidence="3 4">NPDC006488</strain>
    </source>
</reference>
<sequence>MPLSPLDDLDDHDVVEVLPRHLAGPGVHDLADVWPVPFGQDWTLTHSSDGPAIAVSPGMRLLAGHMTSESHVRGGEWLVAAHKDPFRPASWTATLDLSTPVELVRDLYTAVIALCEADRRGERDLLRPDDVRPQDVYLPLLTAGWHHTVKTDGVQYFRSPDGYGVLQHAYVQKNVAAPRWSAWGGPPDHPLWKATFSPAAPAFLVAAFTSSLASPVPLARAVSDIPADTRLHLTLSATLTDSVAHPGAPTQSRATSAPLLPSAHASAAGLQGNASTQSALSAPPVGQRR</sequence>
<evidence type="ECO:0000256" key="1">
    <source>
        <dbReference type="SAM" id="MobiDB-lite"/>
    </source>
</evidence>
<comment type="caution">
    <text evidence="3">The sequence shown here is derived from an EMBL/GenBank/DDBJ whole genome shotgun (WGS) entry which is preliminary data.</text>
</comment>
<gene>
    <name evidence="3" type="ORF">ACFYNQ_23610</name>
</gene>